<name>A0ABN7UK60_GIGMA</name>
<comment type="caution">
    <text evidence="1">The sequence shown here is derived from an EMBL/GenBank/DDBJ whole genome shotgun (WGS) entry which is preliminary data.</text>
</comment>
<keyword evidence="2" id="KW-1185">Reference proteome</keyword>
<organism evidence="1 2">
    <name type="scientific">Gigaspora margarita</name>
    <dbReference type="NCBI Taxonomy" id="4874"/>
    <lineage>
        <taxon>Eukaryota</taxon>
        <taxon>Fungi</taxon>
        <taxon>Fungi incertae sedis</taxon>
        <taxon>Mucoromycota</taxon>
        <taxon>Glomeromycotina</taxon>
        <taxon>Glomeromycetes</taxon>
        <taxon>Diversisporales</taxon>
        <taxon>Gigasporaceae</taxon>
        <taxon>Gigaspora</taxon>
    </lineage>
</organism>
<evidence type="ECO:0000313" key="1">
    <source>
        <dbReference type="EMBL" id="CAG8617017.1"/>
    </source>
</evidence>
<proteinExistence type="predicted"/>
<accession>A0ABN7UK60</accession>
<dbReference type="Proteomes" id="UP000789901">
    <property type="component" value="Unassembled WGS sequence"/>
</dbReference>
<gene>
    <name evidence="1" type="ORF">GMARGA_LOCUS7644</name>
</gene>
<protein>
    <submittedName>
        <fullName evidence="1">17198_t:CDS:1</fullName>
    </submittedName>
</protein>
<reference evidence="1 2" key="1">
    <citation type="submission" date="2021-06" db="EMBL/GenBank/DDBJ databases">
        <authorList>
            <person name="Kallberg Y."/>
            <person name="Tangrot J."/>
            <person name="Rosling A."/>
        </authorList>
    </citation>
    <scope>NUCLEOTIDE SEQUENCE [LARGE SCALE GENOMIC DNA]</scope>
    <source>
        <strain evidence="1 2">120-4 pot B 10/14</strain>
    </source>
</reference>
<evidence type="ECO:0000313" key="2">
    <source>
        <dbReference type="Proteomes" id="UP000789901"/>
    </source>
</evidence>
<sequence>MVVYGYPIVNEEGLSACYVPPNLRKIKLKRSRQSFQIIGRRDEIIDWLEEHGNVVCEYNQEFDFNFSPNHYGQTDYLRRSPKGHALELPLLIFELYYEQEKEDESSHHHSIIKKIFPFSGKRRMVMEIRPYIRGEEYDHHKNLIRRNTGLSGVKLRQILNVWSNSPPANRHQKDLRAACDYE</sequence>
<dbReference type="EMBL" id="CAJVQB010003762">
    <property type="protein sequence ID" value="CAG8617017.1"/>
    <property type="molecule type" value="Genomic_DNA"/>
</dbReference>